<dbReference type="Pfam" id="PF10067">
    <property type="entry name" value="DUF2306"/>
    <property type="match status" value="1"/>
</dbReference>
<evidence type="ECO:0000313" key="2">
    <source>
        <dbReference type="EMBL" id="MBW7473956.1"/>
    </source>
</evidence>
<feature type="transmembrane region" description="Helical" evidence="1">
    <location>
        <begin position="181"/>
        <end position="202"/>
    </location>
</feature>
<reference evidence="2 3" key="1">
    <citation type="submission" date="2021-07" db="EMBL/GenBank/DDBJ databases">
        <title>Paenibacillus radiodurans sp. nov., isolated from the southeastern edge of Tengger Desert.</title>
        <authorList>
            <person name="Zhang G."/>
        </authorList>
    </citation>
    <scope>NUCLEOTIDE SEQUENCE [LARGE SCALE GENOMIC DNA]</scope>
    <source>
        <strain evidence="2 3">DT7-4</strain>
    </source>
</reference>
<keyword evidence="1" id="KW-0472">Membrane</keyword>
<proteinExistence type="predicted"/>
<protein>
    <submittedName>
        <fullName evidence="2">DUF2306 domain-containing protein</fullName>
    </submittedName>
</protein>
<keyword evidence="3" id="KW-1185">Reference proteome</keyword>
<keyword evidence="1" id="KW-0812">Transmembrane</keyword>
<feature type="transmembrane region" description="Helical" evidence="1">
    <location>
        <begin position="120"/>
        <end position="139"/>
    </location>
</feature>
<name>A0ABS7D265_9BACL</name>
<gene>
    <name evidence="2" type="ORF">K0T92_04310</name>
</gene>
<feature type="transmembrane region" description="Helical" evidence="1">
    <location>
        <begin position="7"/>
        <end position="29"/>
    </location>
</feature>
<accession>A0ABS7D265</accession>
<dbReference type="InterPro" id="IPR018750">
    <property type="entry name" value="DUF2306_membrane"/>
</dbReference>
<comment type="caution">
    <text evidence="2">The sequence shown here is derived from an EMBL/GenBank/DDBJ whole genome shotgun (WGS) entry which is preliminary data.</text>
</comment>
<feature type="transmembrane region" description="Helical" evidence="1">
    <location>
        <begin position="91"/>
        <end position="108"/>
    </location>
</feature>
<organism evidence="2 3">
    <name type="scientific">Paenibacillus oenotherae</name>
    <dbReference type="NCBI Taxonomy" id="1435645"/>
    <lineage>
        <taxon>Bacteria</taxon>
        <taxon>Bacillati</taxon>
        <taxon>Bacillota</taxon>
        <taxon>Bacilli</taxon>
        <taxon>Bacillales</taxon>
        <taxon>Paenibacillaceae</taxon>
        <taxon>Paenibacillus</taxon>
    </lineage>
</organism>
<dbReference type="EMBL" id="JAHZIJ010000001">
    <property type="protein sequence ID" value="MBW7473956.1"/>
    <property type="molecule type" value="Genomic_DNA"/>
</dbReference>
<dbReference type="Proteomes" id="UP000812277">
    <property type="component" value="Unassembled WGS sequence"/>
</dbReference>
<feature type="transmembrane region" description="Helical" evidence="1">
    <location>
        <begin position="155"/>
        <end position="175"/>
    </location>
</feature>
<evidence type="ECO:0000256" key="1">
    <source>
        <dbReference type="SAM" id="Phobius"/>
    </source>
</evidence>
<keyword evidence="1" id="KW-1133">Transmembrane helix</keyword>
<evidence type="ECO:0000313" key="3">
    <source>
        <dbReference type="Proteomes" id="UP000812277"/>
    </source>
</evidence>
<sequence>MKKRNIPYGVLACISIVFILYALVNNYIIDPGAEKFLSQKTGLSRQLKLPIWLNVMYIHVAFACIAMAAGLLNFSKVLFEKSRKFHRINGYIYLISVLAVVLTSGYMAPYATGGKISSMGFNALNMIWLFITVTALVQIKKKRVSRHRSWMMRSYAFCFTNMLIHLTAFLCHNGFGYEYAVSYTIGIYSSIALLLVIPEVIIRIRERWNIK</sequence>
<feature type="transmembrane region" description="Helical" evidence="1">
    <location>
        <begin position="49"/>
        <end position="71"/>
    </location>
</feature>
<dbReference type="RefSeq" id="WP_219871214.1">
    <property type="nucleotide sequence ID" value="NZ_JAHZIJ010000001.1"/>
</dbReference>